<gene>
    <name evidence="2" type="ORF">JQ615_29270</name>
</gene>
<evidence type="ECO:0000256" key="1">
    <source>
        <dbReference type="SAM" id="MobiDB-lite"/>
    </source>
</evidence>
<evidence type="ECO:0008006" key="4">
    <source>
        <dbReference type="Google" id="ProtNLM"/>
    </source>
</evidence>
<evidence type="ECO:0000313" key="2">
    <source>
        <dbReference type="EMBL" id="MBR0799473.1"/>
    </source>
</evidence>
<dbReference type="Proteomes" id="UP001315278">
    <property type="component" value="Unassembled WGS sequence"/>
</dbReference>
<organism evidence="2 3">
    <name type="scientific">Bradyrhizobium jicamae</name>
    <dbReference type="NCBI Taxonomy" id="280332"/>
    <lineage>
        <taxon>Bacteria</taxon>
        <taxon>Pseudomonadati</taxon>
        <taxon>Pseudomonadota</taxon>
        <taxon>Alphaproteobacteria</taxon>
        <taxon>Hyphomicrobiales</taxon>
        <taxon>Nitrobacteraceae</taxon>
        <taxon>Bradyrhizobium</taxon>
    </lineage>
</organism>
<comment type="caution">
    <text evidence="2">The sequence shown here is derived from an EMBL/GenBank/DDBJ whole genome shotgun (WGS) entry which is preliminary data.</text>
</comment>
<feature type="region of interest" description="Disordered" evidence="1">
    <location>
        <begin position="125"/>
        <end position="146"/>
    </location>
</feature>
<dbReference type="EMBL" id="JAFCJH010000039">
    <property type="protein sequence ID" value="MBR0799473.1"/>
    <property type="molecule type" value="Genomic_DNA"/>
</dbReference>
<feature type="region of interest" description="Disordered" evidence="1">
    <location>
        <begin position="1"/>
        <end position="26"/>
    </location>
</feature>
<sequence>MAKDPKSSEPFVSQQDRPAVGADTPVSELRVRDLHTILASAAHNALTKIQKDKDLEKIHKDLDKTHKDFDKTHKDFETAMKHFPEKVQVEKFHPEKVQPDKIHLEKLHKDFKEIDKQVLEFPKSELDAFKNTPELPPDPTKIGGDPAAQISQLQATVDQLSSEVAEMKARMAK</sequence>
<proteinExistence type="predicted"/>
<reference evidence="3" key="1">
    <citation type="journal article" date="2021" name="ISME J.">
        <title>Evolutionary origin and ecological implication of a unique nif island in free-living Bradyrhizobium lineages.</title>
        <authorList>
            <person name="Tao J."/>
        </authorList>
    </citation>
    <scope>NUCLEOTIDE SEQUENCE [LARGE SCALE GENOMIC DNA]</scope>
    <source>
        <strain evidence="3">SZCCT0434</strain>
    </source>
</reference>
<keyword evidence="3" id="KW-1185">Reference proteome</keyword>
<protein>
    <recommendedName>
        <fullName evidence="4">Hemerythrin-like domain-containing protein</fullName>
    </recommendedName>
</protein>
<accession>A0ABS5FRM7</accession>
<evidence type="ECO:0000313" key="3">
    <source>
        <dbReference type="Proteomes" id="UP001315278"/>
    </source>
</evidence>
<dbReference type="RefSeq" id="WP_212399290.1">
    <property type="nucleotide sequence ID" value="NZ_JAFCJH010000039.1"/>
</dbReference>
<name>A0ABS5FRM7_9BRAD</name>